<dbReference type="Proteomes" id="UP000582231">
    <property type="component" value="Unassembled WGS sequence"/>
</dbReference>
<sequence length="91" mass="10382">MTITEFLLARIAEDEAGSIGTHWSRRARAECEAKRSILEEIEARRSMIPKHVVGDGDEHDEVIVEWAESTVLASLAAVYADHQDYREEWAR</sequence>
<dbReference type="RefSeq" id="WP_179729842.1">
    <property type="nucleotide sequence ID" value="NZ_BAABEF010000001.1"/>
</dbReference>
<evidence type="ECO:0000313" key="2">
    <source>
        <dbReference type="Proteomes" id="UP000582231"/>
    </source>
</evidence>
<dbReference type="Pfam" id="PF19730">
    <property type="entry name" value="DUF6221"/>
    <property type="match status" value="1"/>
</dbReference>
<evidence type="ECO:0000313" key="1">
    <source>
        <dbReference type="EMBL" id="NYD33853.1"/>
    </source>
</evidence>
<comment type="caution">
    <text evidence="1">The sequence shown here is derived from an EMBL/GenBank/DDBJ whole genome shotgun (WGS) entry which is preliminary data.</text>
</comment>
<dbReference type="InterPro" id="IPR046193">
    <property type="entry name" value="DUF6221"/>
</dbReference>
<dbReference type="EMBL" id="JACCBF010000001">
    <property type="protein sequence ID" value="NYD33853.1"/>
    <property type="molecule type" value="Genomic_DNA"/>
</dbReference>
<gene>
    <name evidence="1" type="ORF">BJ958_005399</name>
</gene>
<dbReference type="AlphaFoldDB" id="A0A852RFG9"/>
<keyword evidence="2" id="KW-1185">Reference proteome</keyword>
<accession>A0A852RFG9</accession>
<organism evidence="1 2">
    <name type="scientific">Nocardioides kongjuensis</name>
    <dbReference type="NCBI Taxonomy" id="349522"/>
    <lineage>
        <taxon>Bacteria</taxon>
        <taxon>Bacillati</taxon>
        <taxon>Actinomycetota</taxon>
        <taxon>Actinomycetes</taxon>
        <taxon>Propionibacteriales</taxon>
        <taxon>Nocardioidaceae</taxon>
        <taxon>Nocardioides</taxon>
    </lineage>
</organism>
<name>A0A852RFG9_9ACTN</name>
<proteinExistence type="predicted"/>
<protein>
    <submittedName>
        <fullName evidence="1">Uncharacterized protein</fullName>
    </submittedName>
</protein>
<reference evidence="1 2" key="1">
    <citation type="submission" date="2020-07" db="EMBL/GenBank/DDBJ databases">
        <title>Sequencing the genomes of 1000 actinobacteria strains.</title>
        <authorList>
            <person name="Klenk H.-P."/>
        </authorList>
    </citation>
    <scope>NUCLEOTIDE SEQUENCE [LARGE SCALE GENOMIC DNA]</scope>
    <source>
        <strain evidence="1 2">DSM 19082</strain>
    </source>
</reference>